<evidence type="ECO:0000256" key="2">
    <source>
        <dbReference type="SAM" id="MobiDB-lite"/>
    </source>
</evidence>
<dbReference type="InterPro" id="IPR058565">
    <property type="entry name" value="Ig_TRAPPC9_Trs120_1st"/>
</dbReference>
<dbReference type="Pfam" id="PF08626">
    <property type="entry name" value="TRAPPC9-Trs120"/>
    <property type="match status" value="1"/>
</dbReference>
<evidence type="ECO:0000256" key="1">
    <source>
        <dbReference type="ARBA" id="ARBA00008459"/>
    </source>
</evidence>
<dbReference type="InterPro" id="IPR013935">
    <property type="entry name" value="Trs120_TRAPPC9"/>
</dbReference>
<keyword evidence="5" id="KW-1185">Reference proteome</keyword>
<feature type="domain" description="Trs120/TRAPPC9 N-terminal" evidence="3">
    <location>
        <begin position="195"/>
        <end position="260"/>
    </location>
</feature>
<accession>A0A0N5C1J0</accession>
<name>A0A0N5C1J0_STREA</name>
<feature type="domain" description="Trs120/TRAPPC9 first Ig-like" evidence="4">
    <location>
        <begin position="601"/>
        <end position="703"/>
    </location>
</feature>
<dbReference type="Pfam" id="PF26254">
    <property type="entry name" value="Ig_TRAPPC9-Trs120_1st"/>
    <property type="match status" value="1"/>
</dbReference>
<organism evidence="5 6">
    <name type="scientific">Strongyloides papillosus</name>
    <name type="common">Intestinal threadworm</name>
    <dbReference type="NCBI Taxonomy" id="174720"/>
    <lineage>
        <taxon>Eukaryota</taxon>
        <taxon>Metazoa</taxon>
        <taxon>Ecdysozoa</taxon>
        <taxon>Nematoda</taxon>
        <taxon>Chromadorea</taxon>
        <taxon>Rhabditida</taxon>
        <taxon>Tylenchina</taxon>
        <taxon>Panagrolaimomorpha</taxon>
        <taxon>Strongyloidoidea</taxon>
        <taxon>Strongyloididae</taxon>
        <taxon>Strongyloides</taxon>
    </lineage>
</organism>
<dbReference type="PANTHER" id="PTHR21512:SF5">
    <property type="entry name" value="TRAFFICKING PROTEIN PARTICLE COMPLEX SUBUNIT 9"/>
    <property type="match status" value="1"/>
</dbReference>
<protein>
    <submittedName>
        <fullName evidence="6">Foie-gras_1 domain-containing protein</fullName>
    </submittedName>
</protein>
<dbReference type="GO" id="GO:0005802">
    <property type="term" value="C:trans-Golgi network"/>
    <property type="evidence" value="ECO:0007669"/>
    <property type="project" value="TreeGrafter"/>
</dbReference>
<evidence type="ECO:0000313" key="6">
    <source>
        <dbReference type="WBParaSite" id="SPAL_0001186300.1"/>
    </source>
</evidence>
<dbReference type="InterPro" id="IPR058563">
    <property type="entry name" value="Trs120_TRAPPC9_N"/>
</dbReference>
<comment type="similarity">
    <text evidence="1">Belongs to the NIBP family.</text>
</comment>
<dbReference type="PANTHER" id="PTHR21512">
    <property type="entry name" value="TRAFFICKING PROTEIN PARTICLE COMPLEX SUBUNIT 9"/>
    <property type="match status" value="1"/>
</dbReference>
<feature type="region of interest" description="Disordered" evidence="2">
    <location>
        <begin position="285"/>
        <end position="316"/>
    </location>
</feature>
<feature type="compositionally biased region" description="Basic and acidic residues" evidence="2">
    <location>
        <begin position="285"/>
        <end position="295"/>
    </location>
</feature>
<sequence length="1194" mass="135700">MKINSLRIAPGFPGLEDHQQIQILVVNLGEDILIGGESSFYKLLNRLNDHSVKKVGDQEPHYVYIKFVTQNDPLNLKFANLQVYRRIFAVIGVAFLNEKNNISEIYERYKNIKKNCDEDALVDNRLLIFGGEKQEIDGENLREIIYYESFKEAPTFNYDIQGLLKNVIIILQSKRLEDTNEVKRCPLLSGEEKYQVGLDKQSKSYKKKCIGRLKKQVGDLHMLLGLPAKAVDIYNTAIENLKSANDLLWLAAAYEGLAVASYYSLIGNEPLIEGKKNTVQRNHTINDFDAKDSDGSYKSIRRHSRRNSDESTKSLNTSSDERVKFKGFLKNIGKLTIGNRGFLDIPSIMDKFIQSIENFERFSYSAKIEYQCVIKAASLLFWEHDYIRCEAFLREHIGKYLDDSFVTFNNFEKSSICVDCSIIFKEMNFKRKHAFFSRLAVLFRLHVSDEEPRTENDYKNVYPLLYNTLTGYGIQLKSPLDINKKEANSNISGPSQIQVKAIQEVFMSSLRGGLVHSSIRHLCFLLQNYYELLDQKAIDSMLEELKKLTNKLEDKHNLNQIIQLDYCNVLIPAVQWTRFPKIIGVELKPLKNNLDINIITKSGGYGDIFIYSPFQQDHGNVKIYWSVDCSSTVTLKIVNCFHFELAVSNLILLVDGCDFESIPVKLHLPPTIRGQNEKFVDVDIQGFPHSEGTLKFVGYSCEVLGVKNVVKFNNEQFIKTVRVLPKLPMLEVDTTLEKESLKEGSHYETETEVSLFSGQSFNHTITITNKSEDISIKNIRVKIQQPKISGGPQLISIVESCTKDFILLPKESKDIKITIYGIDPTTAPESNGETFPASSLFSKHIPDNISILSSTSNLLLSELEEQTSHDLIPYTGRLLNATIKITYAADLENENNEIYERCYSIGVTIKIVPAITISNWHVLSGEDASTRYIVLDVNNLTDYDAELNYLHDKELSVQAKDTCRVLLLCSCCGEISPFAFSHASQRPSFHMQKEEIEKLRRILEDHVSSHLNIRWSIPKLNINGNVPVGSLLSSVSCLKQLVVPLLTVTLSINKKPYTSEDDIIVNIGDIITFNITLMVSTKASFDFSGTISLLCFHDLQNGEEHIYVPESLISIGSVVVPFNVKTQESDGLVRVAFKKDFNFMFRYEGIYKVKPSIFLDKCDNLEEQKLLEFAEKEFFISTASFNVTTKSTRG</sequence>
<proteinExistence type="inferred from homology"/>
<evidence type="ECO:0000259" key="3">
    <source>
        <dbReference type="Pfam" id="PF08626"/>
    </source>
</evidence>
<dbReference type="WBParaSite" id="SPAL_0001186300.1">
    <property type="protein sequence ID" value="SPAL_0001186300.1"/>
    <property type="gene ID" value="SPAL_0001186300"/>
</dbReference>
<dbReference type="Proteomes" id="UP000046392">
    <property type="component" value="Unplaced"/>
</dbReference>
<evidence type="ECO:0000259" key="4">
    <source>
        <dbReference type="Pfam" id="PF26254"/>
    </source>
</evidence>
<dbReference type="STRING" id="174720.A0A0N5C1J0"/>
<dbReference type="AlphaFoldDB" id="A0A0N5C1J0"/>
<evidence type="ECO:0000313" key="5">
    <source>
        <dbReference type="Proteomes" id="UP000046392"/>
    </source>
</evidence>
<reference evidence="6" key="1">
    <citation type="submission" date="2017-02" db="UniProtKB">
        <authorList>
            <consortium name="WormBaseParasite"/>
        </authorList>
    </citation>
    <scope>IDENTIFICATION</scope>
</reference>